<feature type="repeat" description="PPR" evidence="2">
    <location>
        <begin position="862"/>
        <end position="896"/>
    </location>
</feature>
<accession>A0A9Q0FKW3</accession>
<proteinExistence type="predicted"/>
<keyword evidence="1" id="KW-0677">Repeat</keyword>
<evidence type="ECO:0000256" key="2">
    <source>
        <dbReference type="PROSITE-ProRule" id="PRU00708"/>
    </source>
</evidence>
<feature type="domain" description="PROP1-like PPR" evidence="4">
    <location>
        <begin position="695"/>
        <end position="836"/>
    </location>
</feature>
<feature type="repeat" description="PPR" evidence="2">
    <location>
        <begin position="792"/>
        <end position="826"/>
    </location>
</feature>
<feature type="repeat" description="PPR" evidence="2">
    <location>
        <begin position="827"/>
        <end position="861"/>
    </location>
</feature>
<reference evidence="5" key="1">
    <citation type="submission" date="2022-02" db="EMBL/GenBank/DDBJ databases">
        <authorList>
            <person name="Henning P.M."/>
            <person name="McCubbin A.G."/>
            <person name="Shore J.S."/>
        </authorList>
    </citation>
    <scope>NUCLEOTIDE SEQUENCE</scope>
    <source>
        <strain evidence="5">F60SS</strain>
        <tissue evidence="5">Leaves</tissue>
    </source>
</reference>
<name>A0A9Q0FKW3_9ROSI</name>
<comment type="caution">
    <text evidence="5">The sequence shown here is derived from an EMBL/GenBank/DDBJ whole genome shotgun (WGS) entry which is preliminary data.</text>
</comment>
<evidence type="ECO:0000256" key="3">
    <source>
        <dbReference type="SAM" id="MobiDB-lite"/>
    </source>
</evidence>
<evidence type="ECO:0000313" key="6">
    <source>
        <dbReference type="Proteomes" id="UP001141552"/>
    </source>
</evidence>
<dbReference type="PANTHER" id="PTHR47935">
    <property type="entry name" value="PENTATRICOPEPTIDE REPEAT-CONTAINING PROTEIN MRL1, CHLOROPLASTIC"/>
    <property type="match status" value="1"/>
</dbReference>
<feature type="repeat" description="PPR" evidence="2">
    <location>
        <begin position="615"/>
        <end position="649"/>
    </location>
</feature>
<dbReference type="EMBL" id="JAKUCV010004976">
    <property type="protein sequence ID" value="KAJ4833306.1"/>
    <property type="molecule type" value="Genomic_DNA"/>
</dbReference>
<evidence type="ECO:0000259" key="4">
    <source>
        <dbReference type="Pfam" id="PF17177"/>
    </source>
</evidence>
<dbReference type="Pfam" id="PF17177">
    <property type="entry name" value="PPR_long"/>
    <property type="match status" value="2"/>
</dbReference>
<reference evidence="5" key="2">
    <citation type="journal article" date="2023" name="Plants (Basel)">
        <title>Annotation of the Turnera subulata (Passifloraceae) Draft Genome Reveals the S-Locus Evolved after the Divergence of Turneroideae from Passifloroideae in a Stepwise Manner.</title>
        <authorList>
            <person name="Henning P.M."/>
            <person name="Roalson E.H."/>
            <person name="Mir W."/>
            <person name="McCubbin A.G."/>
            <person name="Shore J.S."/>
        </authorList>
    </citation>
    <scope>NUCLEOTIDE SEQUENCE</scope>
    <source>
        <strain evidence="5">F60SS</strain>
    </source>
</reference>
<sequence>MDLTVSAKSRPLTLISCSHLLTSGAKLVRRDFFGYCGHNLLRPPGPRLRSSRRRKKCRRLNAQGDRPHSALITASLDLNSALLAVTVTALSIAYLYHQFFIKKKRGSNEVPLPQVAKDLVNRILGNRRFSDVGAKSRKTEREIAEEIEGKELHVQFHTAVTSRSVEEEESANLVAISDVGSKSLETETETETERVIVEETEGKELHVQFHTAVTSRSVEEEESGTLVAISDVGSKSQQTETETERVIVKEIEGKELHVQFHTAAVTSHSAEEEESGNLVAIDAGSSLVSEEAPLHSLLPQSSSALPLMFATEMSELPPENSGEETETESKSRELVLEVGSNPALVAEEPVSDESGGKDELSMGNGAINGAARKDLYTFFAARKPVMKTPSKVNGVKAINSHTDSSSLLKLEAPLQTAELSVQQSSHTSGGSGAGDKKFESRGYLRDEGRGKQHLIEGSNGKLPLSPSPNGIHFDGKGHHPDPLSTYNLLLRDRRPAECVALLEDMEKRGSLDMNKVYHVKFFKLCKSKKAVREAFRFYKLIPNPTLSTFNLLMSVCAGSQDSDGAFQVLRLSQEAGFKADCKLYTTLISTCAKSGKVDAMFEVFHKMANAEVEPDVTTYGALIDGCARAGQVAKAFGAYGIMRSKNVKPDRVVFNALITACGQSGAVHRAFDVLAEMKDETHPVDPDHITVGALMQACANAGQVDRVQEVYNMIHEYNIKGTPEVYTIAINCCSQTGDWAFAHRVYDDMTSKGVVPDEIFFSALIDVAGHAGKLDAAFEILREAKIQGRRPGIISYSSLMGACCSAKNWEKALELYDEIKSIKVNPTVSTLNALITALCDGSQLPKAMQVLSEMKNFGLRPNTITYSVLFVASDKSDDLDTALTIFSQAKEGGVLPTLLMCKSIVGICLRRYEKACDLGEPVVSINTGRPLLENKWTSVALMAYRETIAAGEKPAIGVISQVLGCLQLPCDASLKSRLVENLGVTTYSSRQSILYTLVDGFAEYDPRAFSLLEEAASLGSVPSVSFKNNPILFDANSLPTHAAEVYLLSILQGLKRRLAAGAKLPTVTIFLPVETTQVMTPEGEKTIKLAGRTGQAVASLLRRLGLPYQGNESYGKIRIDGISLRRWLQPKLAIPFSGNPGEWSLSQSRIGKGISYQQRDIRTGNWSLE</sequence>
<dbReference type="OrthoDB" id="185373at2759"/>
<dbReference type="Proteomes" id="UP001141552">
    <property type="component" value="Unassembled WGS sequence"/>
</dbReference>
<keyword evidence="6" id="KW-1185">Reference proteome</keyword>
<feature type="compositionally biased region" description="Basic and acidic residues" evidence="3">
    <location>
        <begin position="434"/>
        <end position="454"/>
    </location>
</feature>
<feature type="repeat" description="PPR" evidence="2">
    <location>
        <begin position="580"/>
        <end position="614"/>
    </location>
</feature>
<dbReference type="PROSITE" id="PS51375">
    <property type="entry name" value="PPR"/>
    <property type="match status" value="8"/>
</dbReference>
<dbReference type="AlphaFoldDB" id="A0A9Q0FKW3"/>
<dbReference type="InterPro" id="IPR011990">
    <property type="entry name" value="TPR-like_helical_dom_sf"/>
</dbReference>
<feature type="repeat" description="PPR" evidence="2">
    <location>
        <begin position="722"/>
        <end position="756"/>
    </location>
</feature>
<dbReference type="NCBIfam" id="TIGR00756">
    <property type="entry name" value="PPR"/>
    <property type="match status" value="6"/>
</dbReference>
<dbReference type="Gene3D" id="1.25.40.10">
    <property type="entry name" value="Tetratricopeptide repeat domain"/>
    <property type="match status" value="3"/>
</dbReference>
<organism evidence="5 6">
    <name type="scientific">Turnera subulata</name>
    <dbReference type="NCBI Taxonomy" id="218843"/>
    <lineage>
        <taxon>Eukaryota</taxon>
        <taxon>Viridiplantae</taxon>
        <taxon>Streptophyta</taxon>
        <taxon>Embryophyta</taxon>
        <taxon>Tracheophyta</taxon>
        <taxon>Spermatophyta</taxon>
        <taxon>Magnoliopsida</taxon>
        <taxon>eudicotyledons</taxon>
        <taxon>Gunneridae</taxon>
        <taxon>Pentapetalae</taxon>
        <taxon>rosids</taxon>
        <taxon>fabids</taxon>
        <taxon>Malpighiales</taxon>
        <taxon>Passifloraceae</taxon>
        <taxon>Turnera</taxon>
    </lineage>
</organism>
<protein>
    <recommendedName>
        <fullName evidence="4">PROP1-like PPR domain-containing protein</fullName>
    </recommendedName>
</protein>
<dbReference type="FunFam" id="1.25.40.10:FF:000678">
    <property type="entry name" value="Pentatricopeptide repeat-containing protein MRL1 chloroplastic"/>
    <property type="match status" value="1"/>
</dbReference>
<feature type="region of interest" description="Disordered" evidence="3">
    <location>
        <begin position="418"/>
        <end position="477"/>
    </location>
</feature>
<dbReference type="InterPro" id="IPR002885">
    <property type="entry name" value="PPR_rpt"/>
</dbReference>
<feature type="repeat" description="PPR" evidence="2">
    <location>
        <begin position="757"/>
        <end position="791"/>
    </location>
</feature>
<feature type="compositionally biased region" description="Polar residues" evidence="3">
    <location>
        <begin position="418"/>
        <end position="428"/>
    </location>
</feature>
<dbReference type="InterPro" id="IPR033443">
    <property type="entry name" value="PROP1-like_PPR_dom"/>
</dbReference>
<dbReference type="InterPro" id="IPR053303">
    <property type="entry name" value="Chloroplast_PPR"/>
</dbReference>
<evidence type="ECO:0000313" key="5">
    <source>
        <dbReference type="EMBL" id="KAJ4833306.1"/>
    </source>
</evidence>
<feature type="domain" description="PROP1-like PPR" evidence="4">
    <location>
        <begin position="547"/>
        <end position="686"/>
    </location>
</feature>
<dbReference type="PANTHER" id="PTHR47935:SF1">
    <property type="entry name" value="PENTATRICOPEPTIDE REPEAT-CONTAINING PROTEIN MRL1, CHLOROPLASTIC"/>
    <property type="match status" value="1"/>
</dbReference>
<dbReference type="Pfam" id="PF13812">
    <property type="entry name" value="PPR_3"/>
    <property type="match status" value="1"/>
</dbReference>
<dbReference type="FunFam" id="1.25.40.10:FF:000542">
    <property type="entry name" value="Pentatricopeptide repeat-containing protein MRL1, chloroplastic isoform X1"/>
    <property type="match status" value="1"/>
</dbReference>
<gene>
    <name evidence="5" type="ORF">Tsubulata_004333</name>
</gene>
<feature type="repeat" description="PPR" evidence="2">
    <location>
        <begin position="650"/>
        <end position="684"/>
    </location>
</feature>
<evidence type="ECO:0000256" key="1">
    <source>
        <dbReference type="ARBA" id="ARBA00022737"/>
    </source>
</evidence>